<feature type="chain" id="PRO_5021775113" description="Cohesin domain-containing protein" evidence="1">
    <location>
        <begin position="32"/>
        <end position="178"/>
    </location>
</feature>
<feature type="signal peptide" evidence="1">
    <location>
        <begin position="1"/>
        <end position="31"/>
    </location>
</feature>
<dbReference type="EMBL" id="VBPB01000003">
    <property type="protein sequence ID" value="TMQ74291.1"/>
    <property type="molecule type" value="Genomic_DNA"/>
</dbReference>
<dbReference type="GO" id="GO:0030246">
    <property type="term" value="F:carbohydrate binding"/>
    <property type="evidence" value="ECO:0007669"/>
    <property type="project" value="InterPro"/>
</dbReference>
<name>A0A538UEG6_UNCEI</name>
<evidence type="ECO:0000313" key="2">
    <source>
        <dbReference type="EMBL" id="TMQ74291.1"/>
    </source>
</evidence>
<sequence>MTRRWASPRSSWAFLCVLVPAVLALCPPARAQGVTVALTPSVPSVAPGSTFVVYVDVTQAGSLFNGFDAVIGYDPTALTLTPMSPLSLQEGSYMKSACGLRYHRFRPGADCDTATDVLLCDGIALTPQVTTVRFLPGLRFYYGGIDLSLANAYDAVIAIASSTPTMTATWGSLRILYR</sequence>
<accession>A0A538UEG6</accession>
<gene>
    <name evidence="2" type="ORF">E6K81_00215</name>
</gene>
<proteinExistence type="predicted"/>
<evidence type="ECO:0008006" key="4">
    <source>
        <dbReference type="Google" id="ProtNLM"/>
    </source>
</evidence>
<keyword evidence="1" id="KW-0732">Signal</keyword>
<dbReference type="SUPFAM" id="SSF49384">
    <property type="entry name" value="Carbohydrate-binding domain"/>
    <property type="match status" value="1"/>
</dbReference>
<dbReference type="InterPro" id="IPR008965">
    <property type="entry name" value="CBM2/CBM3_carb-bd_dom_sf"/>
</dbReference>
<dbReference type="Proteomes" id="UP000319771">
    <property type="component" value="Unassembled WGS sequence"/>
</dbReference>
<dbReference type="AlphaFoldDB" id="A0A538UEG6"/>
<dbReference type="Gene3D" id="2.60.40.680">
    <property type="match status" value="1"/>
</dbReference>
<evidence type="ECO:0000256" key="1">
    <source>
        <dbReference type="SAM" id="SignalP"/>
    </source>
</evidence>
<organism evidence="2 3">
    <name type="scientific">Eiseniibacteriota bacterium</name>
    <dbReference type="NCBI Taxonomy" id="2212470"/>
    <lineage>
        <taxon>Bacteria</taxon>
        <taxon>Candidatus Eiseniibacteriota</taxon>
    </lineage>
</organism>
<reference evidence="2 3" key="1">
    <citation type="journal article" date="2019" name="Nat. Microbiol.">
        <title>Mediterranean grassland soil C-N compound turnover is dependent on rainfall and depth, and is mediated by genomically divergent microorganisms.</title>
        <authorList>
            <person name="Diamond S."/>
            <person name="Andeer P.F."/>
            <person name="Li Z."/>
            <person name="Crits-Christoph A."/>
            <person name="Burstein D."/>
            <person name="Anantharaman K."/>
            <person name="Lane K.R."/>
            <person name="Thomas B.C."/>
            <person name="Pan C."/>
            <person name="Northen T.R."/>
            <person name="Banfield J.F."/>
        </authorList>
    </citation>
    <scope>NUCLEOTIDE SEQUENCE [LARGE SCALE GENOMIC DNA]</scope>
    <source>
        <strain evidence="2">WS_11</strain>
    </source>
</reference>
<comment type="caution">
    <text evidence="2">The sequence shown here is derived from an EMBL/GenBank/DDBJ whole genome shotgun (WGS) entry which is preliminary data.</text>
</comment>
<evidence type="ECO:0000313" key="3">
    <source>
        <dbReference type="Proteomes" id="UP000319771"/>
    </source>
</evidence>
<protein>
    <recommendedName>
        <fullName evidence="4">Cohesin domain-containing protein</fullName>
    </recommendedName>
</protein>